<keyword evidence="1" id="KW-0732">Signal</keyword>
<evidence type="ECO:0000256" key="1">
    <source>
        <dbReference type="SAM" id="SignalP"/>
    </source>
</evidence>
<reference evidence="2 3" key="1">
    <citation type="journal article" date="2012" name="J. Bacteriol.">
        <title>Genome Sequence of the Protease-Producing Bacterium Rheinheimera nanhaiensis E407-8T, Isolated from Deep-Sea Sediment of the South China Sea.</title>
        <authorList>
            <person name="Zhang X.-Y."/>
            <person name="Zhang Y.-J."/>
            <person name="Qin Q.-L."/>
            <person name="Xie B.-B."/>
            <person name="Chen X.-L."/>
            <person name="Zhou B.-C."/>
            <person name="Zhang Y.-Z."/>
        </authorList>
    </citation>
    <scope>NUCLEOTIDE SEQUENCE [LARGE SCALE GENOMIC DNA]</scope>
    <source>
        <strain evidence="2 3">E407-8</strain>
    </source>
</reference>
<dbReference type="AlphaFoldDB" id="I1DUB6"/>
<sequence length="291" mass="31811">MKNRLFSATAIVCISLNALASDPASSVYKSTTVIKDDANKDLVVLFDGGENVNRQFRFFSFADTDSLFGSLAVSQSGDAQTIKFNAVNYNLWFGGNYKLPFQLYVTTTANDDSDSSNQDKNELSMLDPESGIAIKFPLLWVYQSNGPEPCAFLEKSDVGHCSFGGDITFSLKNFEDTNGKTETAFGQTLRLGASVLFPVLDAATSSEQGYVSASAKLVYSHANIDDPTLLFTPVTDVDGNPVKFDKSILSGELELKFAINGQLSISAKWLAPFDNNDYFDDRFQITLASQF</sequence>
<dbReference type="Proteomes" id="UP000004374">
    <property type="component" value="Unassembled WGS sequence"/>
</dbReference>
<feature type="chain" id="PRO_5003639479" evidence="1">
    <location>
        <begin position="21"/>
        <end position="291"/>
    </location>
</feature>
<dbReference type="RefSeq" id="WP_008218610.1">
    <property type="nucleotide sequence ID" value="NZ_BAFK01000003.1"/>
</dbReference>
<accession>I1DUB6</accession>
<proteinExistence type="predicted"/>
<comment type="caution">
    <text evidence="2">The sequence shown here is derived from an EMBL/GenBank/DDBJ whole genome shotgun (WGS) entry which is preliminary data.</text>
</comment>
<dbReference type="EMBL" id="BAFK01000003">
    <property type="protein sequence ID" value="GAB57644.1"/>
    <property type="molecule type" value="Genomic_DNA"/>
</dbReference>
<feature type="signal peptide" evidence="1">
    <location>
        <begin position="1"/>
        <end position="20"/>
    </location>
</feature>
<keyword evidence="3" id="KW-1185">Reference proteome</keyword>
<gene>
    <name evidence="2" type="ORF">RNAN_0613</name>
</gene>
<name>I1DUB6_9GAMM</name>
<protein>
    <submittedName>
        <fullName evidence="2">Uncharacterized protein</fullName>
    </submittedName>
</protein>
<evidence type="ECO:0000313" key="3">
    <source>
        <dbReference type="Proteomes" id="UP000004374"/>
    </source>
</evidence>
<evidence type="ECO:0000313" key="2">
    <source>
        <dbReference type="EMBL" id="GAB57644.1"/>
    </source>
</evidence>
<organism evidence="2 3">
    <name type="scientific">Rheinheimera nanhaiensis E407-8</name>
    <dbReference type="NCBI Taxonomy" id="562729"/>
    <lineage>
        <taxon>Bacteria</taxon>
        <taxon>Pseudomonadati</taxon>
        <taxon>Pseudomonadota</taxon>
        <taxon>Gammaproteobacteria</taxon>
        <taxon>Chromatiales</taxon>
        <taxon>Chromatiaceae</taxon>
        <taxon>Rheinheimera</taxon>
    </lineage>
</organism>